<keyword evidence="2 5" id="KW-0575">Peroxidase</keyword>
<evidence type="ECO:0000256" key="5">
    <source>
        <dbReference type="RuleBase" id="RU000499"/>
    </source>
</evidence>
<dbReference type="InterPro" id="IPR000889">
    <property type="entry name" value="Glutathione_peroxidase"/>
</dbReference>
<evidence type="ECO:0000256" key="2">
    <source>
        <dbReference type="ARBA" id="ARBA00022559"/>
    </source>
</evidence>
<feature type="chain" id="PRO_5003858998" description="Glutathione peroxidase" evidence="6">
    <location>
        <begin position="29"/>
        <end position="190"/>
    </location>
</feature>
<keyword evidence="3 5" id="KW-0560">Oxidoreductase</keyword>
<dbReference type="PATRIC" id="fig|1207063.3.peg.3198"/>
<dbReference type="InterPro" id="IPR013766">
    <property type="entry name" value="Thioredoxin_domain"/>
</dbReference>
<feature type="active site" evidence="4">
    <location>
        <position position="66"/>
    </location>
</feature>
<protein>
    <recommendedName>
        <fullName evidence="5">Glutathione peroxidase</fullName>
    </recommendedName>
</protein>
<gene>
    <name evidence="8" type="ORF">P24_15856</name>
</gene>
<reference evidence="8 9" key="1">
    <citation type="journal article" date="2012" name="J. Bacteriol.">
        <title>Genome Sequence of Oceanibaculum indicum Type Strain P24.</title>
        <authorList>
            <person name="Lai Q."/>
            <person name="Shao Z."/>
        </authorList>
    </citation>
    <scope>NUCLEOTIDE SEQUENCE [LARGE SCALE GENOMIC DNA]</scope>
    <source>
        <strain evidence="8 9">P24</strain>
    </source>
</reference>
<sequence>MAKKGLASFAGMLVAAAVSTVLPQSAPATGTGSGFDFSFESIDGGALPLDQYRGRPVLVVNTASRCGFTPQYEGLQALWEKYRDRGLVVLGVPSNDFGGQEPGSTDEIKQFCEVNFGINFPMTAKYPVTGADAHPFYRWIADTLGESKAPRWNFYKYLLAPDGTIAAAWPSTVKPDSRTVTDTVDTLLAK</sequence>
<organism evidence="8 9">
    <name type="scientific">Oceanibaculum indicum P24</name>
    <dbReference type="NCBI Taxonomy" id="1207063"/>
    <lineage>
        <taxon>Bacteria</taxon>
        <taxon>Pseudomonadati</taxon>
        <taxon>Pseudomonadota</taxon>
        <taxon>Alphaproteobacteria</taxon>
        <taxon>Rhodospirillales</taxon>
        <taxon>Oceanibaculaceae</taxon>
        <taxon>Oceanibaculum</taxon>
    </lineage>
</organism>
<evidence type="ECO:0000256" key="6">
    <source>
        <dbReference type="SAM" id="SignalP"/>
    </source>
</evidence>
<keyword evidence="6" id="KW-0732">Signal</keyword>
<dbReference type="PROSITE" id="PS51355">
    <property type="entry name" value="GLUTATHIONE_PEROXID_3"/>
    <property type="match status" value="1"/>
</dbReference>
<dbReference type="SUPFAM" id="SSF52833">
    <property type="entry name" value="Thioredoxin-like"/>
    <property type="match status" value="1"/>
</dbReference>
<accession>K2J582</accession>
<feature type="signal peptide" evidence="6">
    <location>
        <begin position="1"/>
        <end position="28"/>
    </location>
</feature>
<evidence type="ECO:0000256" key="3">
    <source>
        <dbReference type="ARBA" id="ARBA00023002"/>
    </source>
</evidence>
<name>K2J582_9PROT</name>
<evidence type="ECO:0000313" key="8">
    <source>
        <dbReference type="EMBL" id="EKE70178.1"/>
    </source>
</evidence>
<dbReference type="PANTHER" id="PTHR11592:SF78">
    <property type="entry name" value="GLUTATHIONE PEROXIDASE"/>
    <property type="match status" value="1"/>
</dbReference>
<evidence type="ECO:0000259" key="7">
    <source>
        <dbReference type="PROSITE" id="PS51352"/>
    </source>
</evidence>
<dbReference type="InterPro" id="IPR029759">
    <property type="entry name" value="GPX_AS"/>
</dbReference>
<dbReference type="PIRSF" id="PIRSF000303">
    <property type="entry name" value="Glutathion_perox"/>
    <property type="match status" value="1"/>
</dbReference>
<dbReference type="Gene3D" id="3.40.30.10">
    <property type="entry name" value="Glutaredoxin"/>
    <property type="match status" value="1"/>
</dbReference>
<proteinExistence type="inferred from homology"/>
<keyword evidence="9" id="KW-1185">Reference proteome</keyword>
<dbReference type="AlphaFoldDB" id="K2J582"/>
<dbReference type="RefSeq" id="WP_008945774.1">
    <property type="nucleotide sequence ID" value="NZ_AMRL01000027.1"/>
</dbReference>
<dbReference type="EMBL" id="AMRL01000027">
    <property type="protein sequence ID" value="EKE70178.1"/>
    <property type="molecule type" value="Genomic_DNA"/>
</dbReference>
<dbReference type="Pfam" id="PF00255">
    <property type="entry name" value="GSHPx"/>
    <property type="match status" value="1"/>
</dbReference>
<dbReference type="Proteomes" id="UP000006746">
    <property type="component" value="Unassembled WGS sequence"/>
</dbReference>
<dbReference type="STRING" id="1207063.P24_15856"/>
<dbReference type="InterPro" id="IPR036249">
    <property type="entry name" value="Thioredoxin-like_sf"/>
</dbReference>
<evidence type="ECO:0000256" key="1">
    <source>
        <dbReference type="ARBA" id="ARBA00006926"/>
    </source>
</evidence>
<dbReference type="PROSITE" id="PS00460">
    <property type="entry name" value="GLUTATHIONE_PEROXID_1"/>
    <property type="match status" value="1"/>
</dbReference>
<dbReference type="PANTHER" id="PTHR11592">
    <property type="entry name" value="GLUTATHIONE PEROXIDASE"/>
    <property type="match status" value="1"/>
</dbReference>
<comment type="caution">
    <text evidence="8">The sequence shown here is derived from an EMBL/GenBank/DDBJ whole genome shotgun (WGS) entry which is preliminary data.</text>
</comment>
<dbReference type="eggNOG" id="COG0386">
    <property type="taxonomic scope" value="Bacteria"/>
</dbReference>
<evidence type="ECO:0000256" key="4">
    <source>
        <dbReference type="PIRSR" id="PIRSR000303-1"/>
    </source>
</evidence>
<dbReference type="CDD" id="cd00340">
    <property type="entry name" value="GSH_Peroxidase"/>
    <property type="match status" value="1"/>
</dbReference>
<dbReference type="GO" id="GO:0034599">
    <property type="term" value="P:cellular response to oxidative stress"/>
    <property type="evidence" value="ECO:0007669"/>
    <property type="project" value="TreeGrafter"/>
</dbReference>
<dbReference type="GO" id="GO:0004601">
    <property type="term" value="F:peroxidase activity"/>
    <property type="evidence" value="ECO:0007669"/>
    <property type="project" value="UniProtKB-KW"/>
</dbReference>
<feature type="domain" description="Thioredoxin" evidence="7">
    <location>
        <begin position="15"/>
        <end position="189"/>
    </location>
</feature>
<comment type="similarity">
    <text evidence="1 5">Belongs to the glutathione peroxidase family.</text>
</comment>
<dbReference type="PROSITE" id="PS51352">
    <property type="entry name" value="THIOREDOXIN_2"/>
    <property type="match status" value="1"/>
</dbReference>
<evidence type="ECO:0000313" key="9">
    <source>
        <dbReference type="Proteomes" id="UP000006746"/>
    </source>
</evidence>
<dbReference type="PRINTS" id="PR01011">
    <property type="entry name" value="GLUTPROXDASE"/>
</dbReference>